<evidence type="ECO:0000313" key="3">
    <source>
        <dbReference type="Proteomes" id="UP000276223"/>
    </source>
</evidence>
<gene>
    <name evidence="2" type="ORF">EDC27_2581</name>
</gene>
<evidence type="ECO:0000313" key="2">
    <source>
        <dbReference type="EMBL" id="ROQ90694.1"/>
    </source>
</evidence>
<protein>
    <submittedName>
        <fullName evidence="2">Uncharacterized protein</fullName>
    </submittedName>
</protein>
<evidence type="ECO:0000256" key="1">
    <source>
        <dbReference type="SAM" id="MobiDB-lite"/>
    </source>
</evidence>
<organism evidence="2 3">
    <name type="scientific">Desulfosoma caldarium</name>
    <dbReference type="NCBI Taxonomy" id="610254"/>
    <lineage>
        <taxon>Bacteria</taxon>
        <taxon>Pseudomonadati</taxon>
        <taxon>Thermodesulfobacteriota</taxon>
        <taxon>Syntrophobacteria</taxon>
        <taxon>Syntrophobacterales</taxon>
        <taxon>Syntrophobacteraceae</taxon>
        <taxon>Desulfosoma</taxon>
    </lineage>
</organism>
<feature type="compositionally biased region" description="Polar residues" evidence="1">
    <location>
        <begin position="44"/>
        <end position="53"/>
    </location>
</feature>
<accession>A0A3N1UHG2</accession>
<sequence>MIRHLARVAGASLPSETQTLSALRRPVMTNPAIEGKGGYRPAASATNADSSAKTKAKALIPFDDDEFEDF</sequence>
<keyword evidence="3" id="KW-1185">Reference proteome</keyword>
<dbReference type="RefSeq" id="WP_170161806.1">
    <property type="nucleotide sequence ID" value="NZ_RJVA01000014.1"/>
</dbReference>
<feature type="region of interest" description="Disordered" evidence="1">
    <location>
        <begin position="31"/>
        <end position="55"/>
    </location>
</feature>
<dbReference type="Proteomes" id="UP000276223">
    <property type="component" value="Unassembled WGS sequence"/>
</dbReference>
<dbReference type="AlphaFoldDB" id="A0A3N1UHG2"/>
<reference evidence="2 3" key="1">
    <citation type="submission" date="2018-11" db="EMBL/GenBank/DDBJ databases">
        <title>Genomic Encyclopedia of Type Strains, Phase IV (KMG-IV): sequencing the most valuable type-strain genomes for metagenomic binning, comparative biology and taxonomic classification.</title>
        <authorList>
            <person name="Goeker M."/>
        </authorList>
    </citation>
    <scope>NUCLEOTIDE SEQUENCE [LARGE SCALE GENOMIC DNA]</scope>
    <source>
        <strain evidence="2 3">DSM 22027</strain>
    </source>
</reference>
<comment type="caution">
    <text evidence="2">The sequence shown here is derived from an EMBL/GenBank/DDBJ whole genome shotgun (WGS) entry which is preliminary data.</text>
</comment>
<name>A0A3N1UHG2_9BACT</name>
<proteinExistence type="predicted"/>
<dbReference type="EMBL" id="RJVA01000014">
    <property type="protein sequence ID" value="ROQ90694.1"/>
    <property type="molecule type" value="Genomic_DNA"/>
</dbReference>